<name>A0A8J2NVA7_9HEXA</name>
<protein>
    <submittedName>
        <fullName evidence="1">Uncharacterized protein</fullName>
    </submittedName>
</protein>
<dbReference type="Proteomes" id="UP000708208">
    <property type="component" value="Unassembled WGS sequence"/>
</dbReference>
<gene>
    <name evidence="1" type="ORF">AFUS01_LOCUS10865</name>
</gene>
<sequence>MPSWRQELLFIKPWRNYCWELGHETTASSYIHKKDNIVKVKRNFETCIGGASSSQAVIGLHVGFQVGSRHRVEEHF</sequence>
<proteinExistence type="predicted"/>
<evidence type="ECO:0000313" key="1">
    <source>
        <dbReference type="EMBL" id="CAG7721668.1"/>
    </source>
</evidence>
<dbReference type="EMBL" id="CAJVCH010081477">
    <property type="protein sequence ID" value="CAG7721668.1"/>
    <property type="molecule type" value="Genomic_DNA"/>
</dbReference>
<organism evidence="1 2">
    <name type="scientific">Allacma fusca</name>
    <dbReference type="NCBI Taxonomy" id="39272"/>
    <lineage>
        <taxon>Eukaryota</taxon>
        <taxon>Metazoa</taxon>
        <taxon>Ecdysozoa</taxon>
        <taxon>Arthropoda</taxon>
        <taxon>Hexapoda</taxon>
        <taxon>Collembola</taxon>
        <taxon>Symphypleona</taxon>
        <taxon>Sminthuridae</taxon>
        <taxon>Allacma</taxon>
    </lineage>
</organism>
<dbReference type="AlphaFoldDB" id="A0A8J2NVA7"/>
<accession>A0A8J2NVA7</accession>
<reference evidence="1" key="1">
    <citation type="submission" date="2021-06" db="EMBL/GenBank/DDBJ databases">
        <authorList>
            <person name="Hodson N. C."/>
            <person name="Mongue J. A."/>
            <person name="Jaron S. K."/>
        </authorList>
    </citation>
    <scope>NUCLEOTIDE SEQUENCE</scope>
</reference>
<keyword evidence="2" id="KW-1185">Reference proteome</keyword>
<comment type="caution">
    <text evidence="1">The sequence shown here is derived from an EMBL/GenBank/DDBJ whole genome shotgun (WGS) entry which is preliminary data.</text>
</comment>
<evidence type="ECO:0000313" key="2">
    <source>
        <dbReference type="Proteomes" id="UP000708208"/>
    </source>
</evidence>